<evidence type="ECO:0000256" key="10">
    <source>
        <dbReference type="ARBA" id="ARBA00049007"/>
    </source>
</evidence>
<keyword evidence="6 11" id="KW-0808">Transferase</keyword>
<dbReference type="EMBL" id="JACHHJ010000001">
    <property type="protein sequence ID" value="MBB6449535.1"/>
    <property type="molecule type" value="Genomic_DNA"/>
</dbReference>
<feature type="binding site" evidence="11">
    <location>
        <position position="178"/>
    </location>
    <ligand>
        <name>pyridoxal 5'-phosphate</name>
        <dbReference type="ChEBI" id="CHEBI:597326"/>
    </ligand>
</feature>
<feature type="domain" description="Aminotransferase class V" evidence="13">
    <location>
        <begin position="6"/>
        <end position="356"/>
    </location>
</feature>
<dbReference type="PANTHER" id="PTHR43247">
    <property type="entry name" value="PHOSPHOSERINE AMINOTRANSFERASE"/>
    <property type="match status" value="1"/>
</dbReference>
<dbReference type="InterPro" id="IPR015421">
    <property type="entry name" value="PyrdxlP-dep_Trfase_major"/>
</dbReference>
<dbReference type="InterPro" id="IPR000192">
    <property type="entry name" value="Aminotrans_V_dom"/>
</dbReference>
<dbReference type="EC" id="2.6.1.52" evidence="11"/>
<comment type="caution">
    <text evidence="11">Lacks conserved residue(s) required for the propagation of feature annotation.</text>
</comment>
<dbReference type="GO" id="GO:0005737">
    <property type="term" value="C:cytoplasm"/>
    <property type="evidence" value="ECO:0007669"/>
    <property type="project" value="UniProtKB-SubCell"/>
</dbReference>
<proteinExistence type="inferred from homology"/>
<evidence type="ECO:0000259" key="13">
    <source>
        <dbReference type="Pfam" id="PF00266"/>
    </source>
</evidence>
<evidence type="ECO:0000313" key="14">
    <source>
        <dbReference type="EMBL" id="MBB6449535.1"/>
    </source>
</evidence>
<evidence type="ECO:0000256" key="9">
    <source>
        <dbReference type="ARBA" id="ARBA00047630"/>
    </source>
</evidence>
<name>A0A841PZ01_9BACL</name>
<keyword evidence="15" id="KW-1185">Reference proteome</keyword>
<keyword evidence="7 11" id="KW-0663">Pyridoxal phosphate</keyword>
<dbReference type="GO" id="GO:0030170">
    <property type="term" value="F:pyridoxal phosphate binding"/>
    <property type="evidence" value="ECO:0007669"/>
    <property type="project" value="UniProtKB-UniRule"/>
</dbReference>
<comment type="subunit">
    <text evidence="11">Homodimer.</text>
</comment>
<feature type="binding site" evidence="11">
    <location>
        <begin position="78"/>
        <end position="79"/>
    </location>
    <ligand>
        <name>pyridoxal 5'-phosphate</name>
        <dbReference type="ChEBI" id="CHEBI:597326"/>
    </ligand>
</feature>
<dbReference type="FunFam" id="3.90.1150.10:FF:000006">
    <property type="entry name" value="Phosphoserine aminotransferase"/>
    <property type="match status" value="1"/>
</dbReference>
<comment type="function">
    <text evidence="1 11">Catalyzes the reversible conversion of 3-phosphohydroxypyruvate to phosphoserine and of 3-hydroxy-2-oxo-4-phosphonooxybutanoate to phosphohydroxythreonine.</text>
</comment>
<evidence type="ECO:0000256" key="5">
    <source>
        <dbReference type="ARBA" id="ARBA00022605"/>
    </source>
</evidence>
<comment type="subcellular location">
    <subcellularLocation>
        <location evidence="11">Cytoplasm</location>
    </subcellularLocation>
</comment>
<feature type="modified residue" description="N6-(pyridoxal phosphate)lysine" evidence="11">
    <location>
        <position position="202"/>
    </location>
</feature>
<feature type="binding site" evidence="11">
    <location>
        <position position="44"/>
    </location>
    <ligand>
        <name>L-glutamate</name>
        <dbReference type="ChEBI" id="CHEBI:29985"/>
    </ligand>
</feature>
<dbReference type="AlphaFoldDB" id="A0A841PZ01"/>
<dbReference type="PANTHER" id="PTHR43247:SF1">
    <property type="entry name" value="PHOSPHOSERINE AMINOTRANSFERASE"/>
    <property type="match status" value="1"/>
</dbReference>
<dbReference type="Gene3D" id="3.90.1150.10">
    <property type="entry name" value="Aspartate Aminotransferase, domain 1"/>
    <property type="match status" value="1"/>
</dbReference>
<comment type="cofactor">
    <cofactor evidence="11">
        <name>pyridoxal 5'-phosphate</name>
        <dbReference type="ChEBI" id="CHEBI:597326"/>
    </cofactor>
    <text evidence="11">Binds 1 pyridoxal phosphate per subunit.</text>
</comment>
<keyword evidence="11" id="KW-0963">Cytoplasm</keyword>
<keyword evidence="5 11" id="KW-0028">Amino-acid biosynthesis</keyword>
<protein>
    <recommendedName>
        <fullName evidence="11">Phosphoserine aminotransferase</fullName>
        <ecNumber evidence="11">2.6.1.52</ecNumber>
    </recommendedName>
    <alternativeName>
        <fullName evidence="11">Phosphohydroxythreonine aminotransferase</fullName>
        <shortName evidence="11">PSAT</shortName>
    </alternativeName>
</protein>
<evidence type="ECO:0000256" key="7">
    <source>
        <dbReference type="ARBA" id="ARBA00022898"/>
    </source>
</evidence>
<feature type="binding site" evidence="11">
    <location>
        <position position="104"/>
    </location>
    <ligand>
        <name>pyridoxal 5'-phosphate</name>
        <dbReference type="ChEBI" id="CHEBI:597326"/>
    </ligand>
</feature>
<dbReference type="FunFam" id="3.40.640.10:FF:000010">
    <property type="entry name" value="Phosphoserine aminotransferase"/>
    <property type="match status" value="1"/>
</dbReference>
<keyword evidence="4 11" id="KW-0032">Aminotransferase</keyword>
<dbReference type="InterPro" id="IPR015424">
    <property type="entry name" value="PyrdxlP-dep_Trfase"/>
</dbReference>
<feature type="binding site" evidence="11">
    <location>
        <position position="201"/>
    </location>
    <ligand>
        <name>pyridoxal 5'-phosphate</name>
        <dbReference type="ChEBI" id="CHEBI:597326"/>
    </ligand>
</feature>
<comment type="pathway">
    <text evidence="2 11 12">Amino-acid biosynthesis; L-serine biosynthesis; L-serine from 3-phospho-D-glycerate: step 2/3.</text>
</comment>
<dbReference type="Pfam" id="PF00266">
    <property type="entry name" value="Aminotran_5"/>
    <property type="match status" value="1"/>
</dbReference>
<evidence type="ECO:0000256" key="6">
    <source>
        <dbReference type="ARBA" id="ARBA00022679"/>
    </source>
</evidence>
<comment type="catalytic activity">
    <reaction evidence="9 11">
        <text>4-(phosphooxy)-L-threonine + 2-oxoglutarate = (R)-3-hydroxy-2-oxo-4-phosphooxybutanoate + L-glutamate</text>
        <dbReference type="Rhea" id="RHEA:16573"/>
        <dbReference type="ChEBI" id="CHEBI:16810"/>
        <dbReference type="ChEBI" id="CHEBI:29985"/>
        <dbReference type="ChEBI" id="CHEBI:58452"/>
        <dbReference type="ChEBI" id="CHEBI:58538"/>
        <dbReference type="EC" id="2.6.1.52"/>
    </reaction>
</comment>
<dbReference type="HAMAP" id="MF_00160">
    <property type="entry name" value="SerC_aminotrans_5"/>
    <property type="match status" value="1"/>
</dbReference>
<dbReference type="UniPathway" id="UPA00135">
    <property type="reaction ID" value="UER00197"/>
</dbReference>
<comment type="catalytic activity">
    <reaction evidence="10 11 12">
        <text>O-phospho-L-serine + 2-oxoglutarate = 3-phosphooxypyruvate + L-glutamate</text>
        <dbReference type="Rhea" id="RHEA:14329"/>
        <dbReference type="ChEBI" id="CHEBI:16810"/>
        <dbReference type="ChEBI" id="CHEBI:18110"/>
        <dbReference type="ChEBI" id="CHEBI:29985"/>
        <dbReference type="ChEBI" id="CHEBI:57524"/>
        <dbReference type="EC" id="2.6.1.52"/>
    </reaction>
</comment>
<reference evidence="14 15" key="1">
    <citation type="submission" date="2020-08" db="EMBL/GenBank/DDBJ databases">
        <title>Genomic Encyclopedia of Type Strains, Phase IV (KMG-IV): sequencing the most valuable type-strain genomes for metagenomic binning, comparative biology and taxonomic classification.</title>
        <authorList>
            <person name="Goeker M."/>
        </authorList>
    </citation>
    <scope>NUCLEOTIDE SEQUENCE [LARGE SCALE GENOMIC DNA]</scope>
    <source>
        <strain evidence="14 15">DSM 21769</strain>
    </source>
</reference>
<dbReference type="InterPro" id="IPR015422">
    <property type="entry name" value="PyrdxlP-dep_Trfase_small"/>
</dbReference>
<dbReference type="GO" id="GO:0004648">
    <property type="term" value="F:O-phospho-L-serine:2-oxoglutarate aminotransferase activity"/>
    <property type="evidence" value="ECO:0007669"/>
    <property type="project" value="UniProtKB-UniRule"/>
</dbReference>
<dbReference type="InterPro" id="IPR020578">
    <property type="entry name" value="Aminotrans_V_PyrdxlP_BS"/>
</dbReference>
<comment type="caution">
    <text evidence="14">The sequence shown here is derived from an EMBL/GenBank/DDBJ whole genome shotgun (WGS) entry which is preliminary data.</text>
</comment>
<evidence type="ECO:0000313" key="15">
    <source>
        <dbReference type="Proteomes" id="UP000568839"/>
    </source>
</evidence>
<dbReference type="SUPFAM" id="SSF53383">
    <property type="entry name" value="PLP-dependent transferases"/>
    <property type="match status" value="1"/>
</dbReference>
<evidence type="ECO:0000256" key="2">
    <source>
        <dbReference type="ARBA" id="ARBA00005099"/>
    </source>
</evidence>
<evidence type="ECO:0000256" key="11">
    <source>
        <dbReference type="HAMAP-Rule" id="MF_00160"/>
    </source>
</evidence>
<dbReference type="NCBIfam" id="TIGR01364">
    <property type="entry name" value="serC_1"/>
    <property type="match status" value="1"/>
</dbReference>
<dbReference type="PIRSF" id="PIRSF000525">
    <property type="entry name" value="SerC"/>
    <property type="match status" value="1"/>
</dbReference>
<evidence type="ECO:0000256" key="1">
    <source>
        <dbReference type="ARBA" id="ARBA00003483"/>
    </source>
</evidence>
<organism evidence="14 15">
    <name type="scientific">Geomicrobium halophilum</name>
    <dbReference type="NCBI Taxonomy" id="549000"/>
    <lineage>
        <taxon>Bacteria</taxon>
        <taxon>Bacillati</taxon>
        <taxon>Bacillota</taxon>
        <taxon>Bacilli</taxon>
        <taxon>Bacillales</taxon>
        <taxon>Geomicrobium</taxon>
    </lineage>
</organism>
<dbReference type="NCBIfam" id="NF003764">
    <property type="entry name" value="PRK05355.1"/>
    <property type="match status" value="1"/>
</dbReference>
<feature type="binding site" evidence="11">
    <location>
        <position position="154"/>
    </location>
    <ligand>
        <name>pyridoxal 5'-phosphate</name>
        <dbReference type="ChEBI" id="CHEBI:597326"/>
    </ligand>
</feature>
<evidence type="ECO:0000256" key="8">
    <source>
        <dbReference type="ARBA" id="ARBA00023299"/>
    </source>
</evidence>
<dbReference type="PROSITE" id="PS00595">
    <property type="entry name" value="AA_TRANSFER_CLASS_5"/>
    <property type="match status" value="1"/>
</dbReference>
<dbReference type="InterPro" id="IPR022278">
    <property type="entry name" value="Pser_aminoTfrase"/>
</dbReference>
<dbReference type="Proteomes" id="UP000568839">
    <property type="component" value="Unassembled WGS sequence"/>
</dbReference>
<dbReference type="GO" id="GO:0006564">
    <property type="term" value="P:L-serine biosynthetic process"/>
    <property type="evidence" value="ECO:0007669"/>
    <property type="project" value="UniProtKB-UniRule"/>
</dbReference>
<comment type="similarity">
    <text evidence="3 11">Belongs to the class-V pyridoxal-phosphate-dependent aminotransferase family. SerC subfamily.</text>
</comment>
<evidence type="ECO:0000256" key="3">
    <source>
        <dbReference type="ARBA" id="ARBA00006904"/>
    </source>
</evidence>
<keyword evidence="8 11" id="KW-0718">Serine biosynthesis</keyword>
<evidence type="ECO:0000256" key="4">
    <source>
        <dbReference type="ARBA" id="ARBA00022576"/>
    </source>
</evidence>
<accession>A0A841PZ01</accession>
<sequence length="370" mass="41438">MTTRRIHNFNAGPAALPLEVLQQAASELEDFNDTGMSIMEHSHRGESYEEVHNEAIALVKRLLDIQADYEVLLLQGGASLQFAMVPYNLLAPSQKANYMMTGSWSEKAKKEADILGQTYSGASTKDENYAYIPVFDQIETDPEDAYIHVTSNNTIYGTAWQREDFERMSEWSAPVVVDMSSDIFSRTLPIENFDLIYAGAQKNLGPSGVTLVIISKAMLEKSTSITQNVPSILRYNTHADKNSLYHTPPTFAVYMLKNTLQWIENAGGLTAMEAENRKKAQLLYNVIDESNGFYQGHAHPDSRSDMNVTFTLPSEALTDRFLQEAKDLHFIGLNGHRSVGGCRASIYNAVSYESCKALRDFMISFQINNQ</sequence>
<gene>
    <name evidence="11" type="primary">serC</name>
    <name evidence="14" type="ORF">HNR44_001484</name>
</gene>
<dbReference type="Gene3D" id="3.40.640.10">
    <property type="entry name" value="Type I PLP-dependent aspartate aminotransferase-like (Major domain)"/>
    <property type="match status" value="1"/>
</dbReference>
<evidence type="ECO:0000256" key="12">
    <source>
        <dbReference type="RuleBase" id="RU004505"/>
    </source>
</evidence>